<protein>
    <recommendedName>
        <fullName evidence="10">Allantoin permease</fullName>
    </recommendedName>
</protein>
<feature type="transmembrane region" description="Helical" evidence="7">
    <location>
        <begin position="31"/>
        <end position="54"/>
    </location>
</feature>
<keyword evidence="3 7" id="KW-0812">Transmembrane</keyword>
<reference evidence="8" key="1">
    <citation type="journal article" date="2020" name="Stud. Mycol.">
        <title>101 Dothideomycetes genomes: a test case for predicting lifestyles and emergence of pathogens.</title>
        <authorList>
            <person name="Haridas S."/>
            <person name="Albert R."/>
            <person name="Binder M."/>
            <person name="Bloem J."/>
            <person name="Labutti K."/>
            <person name="Salamov A."/>
            <person name="Andreopoulos B."/>
            <person name="Baker S."/>
            <person name="Barry K."/>
            <person name="Bills G."/>
            <person name="Bluhm B."/>
            <person name="Cannon C."/>
            <person name="Castanera R."/>
            <person name="Culley D."/>
            <person name="Daum C."/>
            <person name="Ezra D."/>
            <person name="Gonzalez J."/>
            <person name="Henrissat B."/>
            <person name="Kuo A."/>
            <person name="Liang C."/>
            <person name="Lipzen A."/>
            <person name="Lutzoni F."/>
            <person name="Magnuson J."/>
            <person name="Mondo S."/>
            <person name="Nolan M."/>
            <person name="Ohm R."/>
            <person name="Pangilinan J."/>
            <person name="Park H.-J."/>
            <person name="Ramirez L."/>
            <person name="Alfaro M."/>
            <person name="Sun H."/>
            <person name="Tritt A."/>
            <person name="Yoshinaga Y."/>
            <person name="Zwiers L.-H."/>
            <person name="Turgeon B."/>
            <person name="Goodwin S."/>
            <person name="Spatafora J."/>
            <person name="Crous P."/>
            <person name="Grigoriev I."/>
        </authorList>
    </citation>
    <scope>NUCLEOTIDE SEQUENCE</scope>
    <source>
        <strain evidence="8">SCOH1-5</strain>
    </source>
</reference>
<dbReference type="Pfam" id="PF02133">
    <property type="entry name" value="Transp_cyt_pur"/>
    <property type="match status" value="1"/>
</dbReference>
<feature type="transmembrane region" description="Helical" evidence="7">
    <location>
        <begin position="382"/>
        <end position="405"/>
    </location>
</feature>
<feature type="transmembrane region" description="Helical" evidence="7">
    <location>
        <begin position="154"/>
        <end position="174"/>
    </location>
</feature>
<dbReference type="PANTHER" id="PTHR30618:SF0">
    <property type="entry name" value="PURINE-URACIL PERMEASE NCS1"/>
    <property type="match status" value="1"/>
</dbReference>
<feature type="transmembrane region" description="Helical" evidence="7">
    <location>
        <begin position="100"/>
        <end position="121"/>
    </location>
</feature>
<keyword evidence="9" id="KW-1185">Reference proteome</keyword>
<evidence type="ECO:0000313" key="8">
    <source>
        <dbReference type="EMBL" id="KAF2207593.1"/>
    </source>
</evidence>
<feature type="transmembrane region" description="Helical" evidence="7">
    <location>
        <begin position="226"/>
        <end position="249"/>
    </location>
</feature>
<gene>
    <name evidence="8" type="ORF">CERZMDRAFT_115101</name>
</gene>
<comment type="similarity">
    <text evidence="2">Belongs to the purine-cytosine permease (2.A.39) family.</text>
</comment>
<name>A0A6A6F2B5_9PEZI</name>
<feature type="transmembrane region" description="Helical" evidence="7">
    <location>
        <begin position="60"/>
        <end position="80"/>
    </location>
</feature>
<evidence type="ECO:0000313" key="9">
    <source>
        <dbReference type="Proteomes" id="UP000799539"/>
    </source>
</evidence>
<comment type="subcellular location">
    <subcellularLocation>
        <location evidence="1">Membrane</location>
        <topology evidence="1">Multi-pass membrane protein</topology>
    </subcellularLocation>
</comment>
<keyword evidence="4 7" id="KW-1133">Transmembrane helix</keyword>
<evidence type="ECO:0000256" key="6">
    <source>
        <dbReference type="SAM" id="MobiDB-lite"/>
    </source>
</evidence>
<evidence type="ECO:0000256" key="4">
    <source>
        <dbReference type="ARBA" id="ARBA00022989"/>
    </source>
</evidence>
<evidence type="ECO:0000256" key="3">
    <source>
        <dbReference type="ARBA" id="ARBA00022692"/>
    </source>
</evidence>
<evidence type="ECO:0000256" key="1">
    <source>
        <dbReference type="ARBA" id="ARBA00004141"/>
    </source>
</evidence>
<dbReference type="EMBL" id="ML992702">
    <property type="protein sequence ID" value="KAF2207593.1"/>
    <property type="molecule type" value="Genomic_DNA"/>
</dbReference>
<feature type="transmembrane region" description="Helical" evidence="7">
    <location>
        <begin position="466"/>
        <end position="485"/>
    </location>
</feature>
<dbReference type="AlphaFoldDB" id="A0A6A6F2B5"/>
<dbReference type="InterPro" id="IPR001248">
    <property type="entry name" value="Pur-cyt_permease"/>
</dbReference>
<dbReference type="GO" id="GO:0015205">
    <property type="term" value="F:nucleobase transmembrane transporter activity"/>
    <property type="evidence" value="ECO:0007669"/>
    <property type="project" value="TreeGrafter"/>
</dbReference>
<evidence type="ECO:0008006" key="10">
    <source>
        <dbReference type="Google" id="ProtNLM"/>
    </source>
</evidence>
<keyword evidence="5 7" id="KW-0472">Membrane</keyword>
<accession>A0A6A6F2B5</accession>
<evidence type="ECO:0000256" key="2">
    <source>
        <dbReference type="ARBA" id="ARBA00008974"/>
    </source>
</evidence>
<dbReference type="InterPro" id="IPR045225">
    <property type="entry name" value="Uracil/uridine/allantoin_perm"/>
</dbReference>
<dbReference type="GO" id="GO:0005886">
    <property type="term" value="C:plasma membrane"/>
    <property type="evidence" value="ECO:0007669"/>
    <property type="project" value="TreeGrafter"/>
</dbReference>
<dbReference type="Gene3D" id="1.10.4160.10">
    <property type="entry name" value="Hydantoin permease"/>
    <property type="match status" value="1"/>
</dbReference>
<dbReference type="PANTHER" id="PTHR30618">
    <property type="entry name" value="NCS1 FAMILY PURINE/PYRIMIDINE TRANSPORTER"/>
    <property type="match status" value="1"/>
</dbReference>
<feature type="region of interest" description="Disordered" evidence="6">
    <location>
        <begin position="539"/>
        <end position="558"/>
    </location>
</feature>
<feature type="transmembrane region" description="Helical" evidence="7">
    <location>
        <begin position="436"/>
        <end position="454"/>
    </location>
</feature>
<dbReference type="Proteomes" id="UP000799539">
    <property type="component" value="Unassembled WGS sequence"/>
</dbReference>
<dbReference type="OrthoDB" id="2018619at2759"/>
<feature type="transmembrane region" description="Helical" evidence="7">
    <location>
        <begin position="355"/>
        <end position="375"/>
    </location>
</feature>
<organism evidence="8 9">
    <name type="scientific">Cercospora zeae-maydis SCOH1-5</name>
    <dbReference type="NCBI Taxonomy" id="717836"/>
    <lineage>
        <taxon>Eukaryota</taxon>
        <taxon>Fungi</taxon>
        <taxon>Dikarya</taxon>
        <taxon>Ascomycota</taxon>
        <taxon>Pezizomycotina</taxon>
        <taxon>Dothideomycetes</taxon>
        <taxon>Dothideomycetidae</taxon>
        <taxon>Mycosphaerellales</taxon>
        <taxon>Mycosphaerellaceae</taxon>
        <taxon>Cercospora</taxon>
    </lineage>
</organism>
<evidence type="ECO:0000256" key="5">
    <source>
        <dbReference type="ARBA" id="ARBA00023136"/>
    </source>
</evidence>
<feature type="transmembrane region" description="Helical" evidence="7">
    <location>
        <begin position="261"/>
        <end position="281"/>
    </location>
</feature>
<proteinExistence type="inferred from homology"/>
<evidence type="ECO:0000256" key="7">
    <source>
        <dbReference type="SAM" id="Phobius"/>
    </source>
</evidence>
<sequence>MRAKETAEAYGKWSNIDLVPTPPHQRSWSPWYYFAFQFSIAFSPTTYNIGSTLFSIGLTWWLIIIASFVGTFLCCIILYLNARGPIFYHIGFPVYARISAGIYGSLFFIFIRAVVAIFYMGTQTYYASRLMDVALRCVFGYKWTQIPNSLPPSAGITTSQMVAFFITWLLQFPFAFLHPSASGPLFVIKSLLSPTAYIATMIWSLIKFRGVDLNFSSTAPTTGSALGWSFLQAINTVVSGVVPPMVNIADLARYGNHPKDIIPLTIGLLVSKPFVILLGLFTTASGAKHFGIANWNLWDYYSLILSSYSWSPSSRTLIFLASVIQAFATIVTNVSSNAIPVGCDLAGLFPEYLDIRKGMILCHLLVWPVVPWLLVNSAKNFLTFLGSYLCFITPVIAIMIVDYWISRKGNVHVPSLYCPEELSPYFYTKGFNLRAYAAWAIAVGLVISGISGAISPGSISVTAVRIYNCGFVLSFVAAAVVYYLLCRVWPVEVVPRGKRGRLHGEDRMEREEMVPLEGFFVDDEVMPDHIREKMVLKGRSRRMSVRSEEGSSNGRGKK</sequence>
<feature type="transmembrane region" description="Helical" evidence="7">
    <location>
        <begin position="186"/>
        <end position="206"/>
    </location>
</feature>